<sequence>MLIAGENTRLLHNPTQSLVLEQLVQDSARLQHAHCPEAPEAPEAGWRIARSQRLRVTTREKNSLPSVGVSGWGIIGALTLWEPFIRAGSQPARTAARSAVAPIDPGGDCLSHSVVGIVSMIARPGSASSLLLRTESGVYPKHIIPGAEDPASLEDLSRCLVGEDGSHHMISDLGAASVKSSMPGSTRVQNGRRASIRRSRHAW</sequence>
<evidence type="ECO:0000256" key="1">
    <source>
        <dbReference type="SAM" id="MobiDB-lite"/>
    </source>
</evidence>
<dbReference type="EMBL" id="KZ825938">
    <property type="protein sequence ID" value="PYH91666.1"/>
    <property type="molecule type" value="Genomic_DNA"/>
</dbReference>
<feature type="compositionally biased region" description="Polar residues" evidence="1">
    <location>
        <begin position="178"/>
        <end position="189"/>
    </location>
</feature>
<organism evidence="2 3">
    <name type="scientific">Aspergillus ellipticus CBS 707.79</name>
    <dbReference type="NCBI Taxonomy" id="1448320"/>
    <lineage>
        <taxon>Eukaryota</taxon>
        <taxon>Fungi</taxon>
        <taxon>Dikarya</taxon>
        <taxon>Ascomycota</taxon>
        <taxon>Pezizomycotina</taxon>
        <taxon>Eurotiomycetes</taxon>
        <taxon>Eurotiomycetidae</taxon>
        <taxon>Eurotiales</taxon>
        <taxon>Aspergillaceae</taxon>
        <taxon>Aspergillus</taxon>
        <taxon>Aspergillus subgen. Circumdati</taxon>
    </lineage>
</organism>
<feature type="region of interest" description="Disordered" evidence="1">
    <location>
        <begin position="177"/>
        <end position="203"/>
    </location>
</feature>
<reference evidence="2 3" key="1">
    <citation type="submission" date="2018-02" db="EMBL/GenBank/DDBJ databases">
        <title>The genomes of Aspergillus section Nigri reveals drivers in fungal speciation.</title>
        <authorList>
            <consortium name="DOE Joint Genome Institute"/>
            <person name="Vesth T.C."/>
            <person name="Nybo J."/>
            <person name="Theobald S."/>
            <person name="Brandl J."/>
            <person name="Frisvad J.C."/>
            <person name="Nielsen K.F."/>
            <person name="Lyhne E.K."/>
            <person name="Kogle M.E."/>
            <person name="Kuo A."/>
            <person name="Riley R."/>
            <person name="Clum A."/>
            <person name="Nolan M."/>
            <person name="Lipzen A."/>
            <person name="Salamov A."/>
            <person name="Henrissat B."/>
            <person name="Wiebenga A."/>
            <person name="De vries R.P."/>
            <person name="Grigoriev I.V."/>
            <person name="Mortensen U.H."/>
            <person name="Andersen M.R."/>
            <person name="Baker S.E."/>
        </authorList>
    </citation>
    <scope>NUCLEOTIDE SEQUENCE [LARGE SCALE GENOMIC DNA]</scope>
    <source>
        <strain evidence="2 3">CBS 707.79</strain>
    </source>
</reference>
<name>A0A319D2E6_9EURO</name>
<protein>
    <submittedName>
        <fullName evidence="2">Uncharacterized protein</fullName>
    </submittedName>
</protein>
<keyword evidence="3" id="KW-1185">Reference proteome</keyword>
<gene>
    <name evidence="2" type="ORF">BO71DRAFT_432638</name>
</gene>
<dbReference type="Proteomes" id="UP000247810">
    <property type="component" value="Unassembled WGS sequence"/>
</dbReference>
<dbReference type="VEuPathDB" id="FungiDB:BO71DRAFT_432638"/>
<feature type="compositionally biased region" description="Basic residues" evidence="1">
    <location>
        <begin position="194"/>
        <end position="203"/>
    </location>
</feature>
<proteinExistence type="predicted"/>
<accession>A0A319D2E6</accession>
<evidence type="ECO:0000313" key="2">
    <source>
        <dbReference type="EMBL" id="PYH91666.1"/>
    </source>
</evidence>
<dbReference type="AlphaFoldDB" id="A0A319D2E6"/>
<evidence type="ECO:0000313" key="3">
    <source>
        <dbReference type="Proteomes" id="UP000247810"/>
    </source>
</evidence>